<dbReference type="GO" id="GO:0015074">
    <property type="term" value="P:DNA integration"/>
    <property type="evidence" value="ECO:0007669"/>
    <property type="project" value="InterPro"/>
</dbReference>
<dbReference type="InterPro" id="IPR013762">
    <property type="entry name" value="Integrase-like_cat_sf"/>
</dbReference>
<comment type="caution">
    <text evidence="2">The sequence shown here is derived from an EMBL/GenBank/DDBJ whole genome shotgun (WGS) entry which is preliminary data.</text>
</comment>
<dbReference type="EMBL" id="JAMDHA010000036">
    <property type="protein sequence ID" value="MDD1010961.1"/>
    <property type="molecule type" value="Genomic_DNA"/>
</dbReference>
<dbReference type="RefSeq" id="WP_150631370.1">
    <property type="nucleotide sequence ID" value="NZ_JAMDHA010000036.1"/>
</dbReference>
<keyword evidence="3" id="KW-1185">Reference proteome</keyword>
<keyword evidence="1" id="KW-0233">DNA recombination</keyword>
<dbReference type="GO" id="GO:0006310">
    <property type="term" value="P:DNA recombination"/>
    <property type="evidence" value="ECO:0007669"/>
    <property type="project" value="UniProtKB-KW"/>
</dbReference>
<sequence>MSKRELPAGIVDFFKRTTRKIDNLYKPAWLLSEIDSHSWIVDAGAAVRTVDGAIKGGVRLNWDRLLPEGSFISPIYAVPLEQARMMVVYAHDGAILLSKSLRGISHFHLYLLWLAEFLAVRYRESFINEGFSIFGVDDITEFLGAAEEGGVCGTGAFIQRWENFLASSQKGVVSGSLEEHLGNIGALDKAGAVKLRFAADALSIDYFRLSQSADFKLHLSRDVSDEPETRRKDCGADRKVSALANWIVLFCEVLASLPINSSVELSDSSLVSDVVRPFRIGVSGRTKTLPLSTGRSLMFGCAKWMIDTYPVLLNYYNEIIPVSCSIMEGSKVSAFSALYISEEIVPLPFGLLSSFDVYKRMQADPLLPEARVRTKFPYSIFMLRLHAAVCFCLIGVLSSCRRSELVELESSASYWVDGKCYLSVLLRKTGFDNIREPMQKPVPKLVDECLSSLSSLKDMLIKISPSNDILFGTQAFFKVNLRGAFPFNVADSYVVLKELSEFLGLVDNSGVRWVVLPHQLRRYFAMTFFHFGGLENSLPALSWFMGHDDIGETWRYIKEGLSGKEISASEAALATSAVCSDDQSHGVKKLRSILVKHFGTDKINVMHEDELRDYLEMLSERGVYTATPIQISAGKRKRYTVMISVKESACG</sequence>
<dbReference type="GO" id="GO:0003677">
    <property type="term" value="F:DNA binding"/>
    <property type="evidence" value="ECO:0007669"/>
    <property type="project" value="InterPro"/>
</dbReference>
<dbReference type="InterPro" id="IPR011010">
    <property type="entry name" value="DNA_brk_join_enz"/>
</dbReference>
<evidence type="ECO:0000313" key="2">
    <source>
        <dbReference type="EMBL" id="MDD1010961.1"/>
    </source>
</evidence>
<dbReference type="Proteomes" id="UP001148185">
    <property type="component" value="Unassembled WGS sequence"/>
</dbReference>
<accession>A0A9X4C652</accession>
<dbReference type="AlphaFoldDB" id="A0A9X4C652"/>
<dbReference type="SUPFAM" id="SSF56349">
    <property type="entry name" value="DNA breaking-rejoining enzymes"/>
    <property type="match status" value="1"/>
</dbReference>
<name>A0A9X4C652_9PSED</name>
<gene>
    <name evidence="2" type="ORF">M5G27_26175</name>
</gene>
<evidence type="ECO:0000256" key="1">
    <source>
        <dbReference type="ARBA" id="ARBA00023172"/>
    </source>
</evidence>
<proteinExistence type="predicted"/>
<organism evidence="2 3">
    <name type="scientific">Pseudomonas shahriarae</name>
    <dbReference type="NCBI Taxonomy" id="2745512"/>
    <lineage>
        <taxon>Bacteria</taxon>
        <taxon>Pseudomonadati</taxon>
        <taxon>Pseudomonadota</taxon>
        <taxon>Gammaproteobacteria</taxon>
        <taxon>Pseudomonadales</taxon>
        <taxon>Pseudomonadaceae</taxon>
        <taxon>Pseudomonas</taxon>
    </lineage>
</organism>
<dbReference type="Gene3D" id="1.10.443.10">
    <property type="entry name" value="Intergrase catalytic core"/>
    <property type="match status" value="1"/>
</dbReference>
<evidence type="ECO:0000313" key="3">
    <source>
        <dbReference type="Proteomes" id="UP001148185"/>
    </source>
</evidence>
<reference evidence="2 3" key="1">
    <citation type="submission" date="2022-05" db="EMBL/GenBank/DDBJ databases">
        <title>Novel Pseudomonas spp. Isolated from a Rainbow Trout Aquaculture Facility.</title>
        <authorList>
            <person name="Testerman T."/>
            <person name="Graf J."/>
        </authorList>
    </citation>
    <scope>NUCLEOTIDE SEQUENCE [LARGE SCALE GENOMIC DNA]</scope>
    <source>
        <strain evidence="2 3">ID1042</strain>
    </source>
</reference>
<protein>
    <submittedName>
        <fullName evidence="2">Uncharacterized protein</fullName>
    </submittedName>
</protein>